<dbReference type="EC" id="4.4.1.23" evidence="5"/>
<dbReference type="Proteomes" id="UP000193061">
    <property type="component" value="Unassembled WGS sequence"/>
</dbReference>
<name>A0A1X6ZF60_9RHOB</name>
<evidence type="ECO:0000313" key="5">
    <source>
        <dbReference type="EMBL" id="SLN49558.1"/>
    </source>
</evidence>
<feature type="domain" description="Cobalamin-independent methionine synthase MetE C-terminal/archaeal" evidence="4">
    <location>
        <begin position="44"/>
        <end position="347"/>
    </location>
</feature>
<dbReference type="EMBL" id="FWFX01000007">
    <property type="protein sequence ID" value="SLN49558.1"/>
    <property type="molecule type" value="Genomic_DNA"/>
</dbReference>
<comment type="cofactor">
    <cofactor evidence="1">
        <name>Zn(2+)</name>
        <dbReference type="ChEBI" id="CHEBI:29105"/>
    </cofactor>
</comment>
<evidence type="ECO:0000313" key="6">
    <source>
        <dbReference type="Proteomes" id="UP000193061"/>
    </source>
</evidence>
<keyword evidence="3" id="KW-0862">Zinc</keyword>
<dbReference type="RefSeq" id="WP_085806058.1">
    <property type="nucleotide sequence ID" value="NZ_FWFX01000007.1"/>
</dbReference>
<dbReference type="GO" id="GO:0050555">
    <property type="term" value="F:2-hydroxypropyl-CoM lyase activity"/>
    <property type="evidence" value="ECO:0007669"/>
    <property type="project" value="UniProtKB-EC"/>
</dbReference>
<gene>
    <name evidence="5" type="primary">xecA1</name>
    <name evidence="5" type="ORF">ROA7450_02452</name>
</gene>
<dbReference type="InterPro" id="IPR002629">
    <property type="entry name" value="Met_Synth_C/arc"/>
</dbReference>
<reference evidence="5 6" key="1">
    <citation type="submission" date="2017-03" db="EMBL/GenBank/DDBJ databases">
        <authorList>
            <person name="Afonso C.L."/>
            <person name="Miller P.J."/>
            <person name="Scott M.A."/>
            <person name="Spackman E."/>
            <person name="Goraichik I."/>
            <person name="Dimitrov K.M."/>
            <person name="Suarez D.L."/>
            <person name="Swayne D.E."/>
        </authorList>
    </citation>
    <scope>NUCLEOTIDE SEQUENCE [LARGE SCALE GENOMIC DNA]</scope>
    <source>
        <strain evidence="5 6">CECT 7450</strain>
    </source>
</reference>
<dbReference type="Gene3D" id="3.20.20.210">
    <property type="match status" value="1"/>
</dbReference>
<dbReference type="GO" id="GO:0009086">
    <property type="term" value="P:methionine biosynthetic process"/>
    <property type="evidence" value="ECO:0007669"/>
    <property type="project" value="InterPro"/>
</dbReference>
<dbReference type="SUPFAM" id="SSF51726">
    <property type="entry name" value="UROD/MetE-like"/>
    <property type="match status" value="1"/>
</dbReference>
<organism evidence="5 6">
    <name type="scientific">Roseovarius albus</name>
    <dbReference type="NCBI Taxonomy" id="1247867"/>
    <lineage>
        <taxon>Bacteria</taxon>
        <taxon>Pseudomonadati</taxon>
        <taxon>Pseudomonadota</taxon>
        <taxon>Alphaproteobacteria</taxon>
        <taxon>Rhodobacterales</taxon>
        <taxon>Roseobacteraceae</taxon>
        <taxon>Roseovarius</taxon>
    </lineage>
</organism>
<sequence length="349" mass="38603">MPLTTTCIGAYPKPDYVPISDWFQVSHDSDEYDAEVTQRWSHDKMEEARALLDRATVEVVADQIACGIDVPTDGEVRRENYVHYQCRHFAGFDFENLTERSMRNEAYVTKLPTIRGAVAAGDTSVLVRDWQVAEEAAGRPVKITMPGPMTISDTTADVHYNDPAALARDLADALNKQVLALAEAGCRYIQVDEPIFARKPEGALAYGIETLERCFHGVPTGIERVVHMCCGYPNALDDTDYPKADQASYQQIAEAVDGVADQISIEDAHRYNPAALFESFSKSKLIVGFVAIASSRVESVEEIRSRMQEVLHHLPPERLIAAPDCGLGFLGRDLAMQKLINLSEAARSI</sequence>
<dbReference type="CDD" id="cd03311">
    <property type="entry name" value="CIMS_C_terminal_like"/>
    <property type="match status" value="1"/>
</dbReference>
<dbReference type="AlphaFoldDB" id="A0A1X6ZF60"/>
<dbReference type="PANTHER" id="PTHR30519">
    <property type="entry name" value="5-METHYLTETRAHYDROPTEROYLTRIGLUTAMATE--HOMOCYSTEINE METHYLTRANSFERASE"/>
    <property type="match status" value="1"/>
</dbReference>
<evidence type="ECO:0000256" key="3">
    <source>
        <dbReference type="ARBA" id="ARBA00022833"/>
    </source>
</evidence>
<dbReference type="GO" id="GO:0003871">
    <property type="term" value="F:5-methyltetrahydropteroyltriglutamate-homocysteine S-methyltransferase activity"/>
    <property type="evidence" value="ECO:0007669"/>
    <property type="project" value="InterPro"/>
</dbReference>
<protein>
    <submittedName>
        <fullName evidence="5">2-hydroxypropyl-CoM lyase</fullName>
        <ecNumber evidence="5">4.4.1.23</ecNumber>
    </submittedName>
</protein>
<accession>A0A1X6ZF60</accession>
<evidence type="ECO:0000256" key="2">
    <source>
        <dbReference type="ARBA" id="ARBA00022723"/>
    </source>
</evidence>
<keyword evidence="5" id="KW-0456">Lyase</keyword>
<evidence type="ECO:0000259" key="4">
    <source>
        <dbReference type="Pfam" id="PF01717"/>
    </source>
</evidence>
<dbReference type="Pfam" id="PF01717">
    <property type="entry name" value="Meth_synt_2"/>
    <property type="match status" value="1"/>
</dbReference>
<dbReference type="GO" id="GO:0008270">
    <property type="term" value="F:zinc ion binding"/>
    <property type="evidence" value="ECO:0007669"/>
    <property type="project" value="InterPro"/>
</dbReference>
<keyword evidence="2" id="KW-0479">Metal-binding</keyword>
<proteinExistence type="predicted"/>
<dbReference type="InterPro" id="IPR038071">
    <property type="entry name" value="UROD/MetE-like_sf"/>
</dbReference>
<keyword evidence="6" id="KW-1185">Reference proteome</keyword>
<evidence type="ECO:0000256" key="1">
    <source>
        <dbReference type="ARBA" id="ARBA00001947"/>
    </source>
</evidence>
<dbReference type="OrthoDB" id="244285at2"/>